<dbReference type="EMBL" id="CABPSB010000011">
    <property type="protein sequence ID" value="VVE21255.1"/>
    <property type="molecule type" value="Genomic_DNA"/>
</dbReference>
<dbReference type="InterPro" id="IPR015424">
    <property type="entry name" value="PyrdxlP-dep_Trfase"/>
</dbReference>
<evidence type="ECO:0000256" key="6">
    <source>
        <dbReference type="PIRSR" id="PIRSR001434-2"/>
    </source>
</evidence>
<keyword evidence="4 9" id="KW-0456">Lyase</keyword>
<proteinExistence type="inferred from homology"/>
<evidence type="ECO:0000256" key="5">
    <source>
        <dbReference type="ARBA" id="ARBA00047517"/>
    </source>
</evidence>
<comment type="catalytic activity">
    <reaction evidence="5">
        <text>L,L-cystathionine + H2O = L-homocysteine + pyruvate + NH4(+)</text>
        <dbReference type="Rhea" id="RHEA:13965"/>
        <dbReference type="ChEBI" id="CHEBI:15361"/>
        <dbReference type="ChEBI" id="CHEBI:15377"/>
        <dbReference type="ChEBI" id="CHEBI:28938"/>
        <dbReference type="ChEBI" id="CHEBI:58161"/>
        <dbReference type="ChEBI" id="CHEBI:58199"/>
    </reaction>
</comment>
<dbReference type="InterPro" id="IPR006233">
    <property type="entry name" value="Cys_b_lyase_bac"/>
</dbReference>
<dbReference type="Gene3D" id="3.40.640.10">
    <property type="entry name" value="Type I PLP-dependent aspartate aminotransferase-like (Major domain)"/>
    <property type="match status" value="1"/>
</dbReference>
<dbReference type="AlphaFoldDB" id="A0A5E4WDX5"/>
<dbReference type="InterPro" id="IPR015421">
    <property type="entry name" value="PyrdxlP-dep_Trfase_major"/>
</dbReference>
<evidence type="ECO:0000256" key="7">
    <source>
        <dbReference type="RuleBase" id="RU362118"/>
    </source>
</evidence>
<dbReference type="PANTHER" id="PTHR43500:SF1">
    <property type="entry name" value="CYSTATHIONINE BETA-LYASE-RELATED"/>
    <property type="match status" value="1"/>
</dbReference>
<organism evidence="9 10">
    <name type="scientific">Pandoraea anhela</name>
    <dbReference type="NCBI Taxonomy" id="2508295"/>
    <lineage>
        <taxon>Bacteria</taxon>
        <taxon>Pseudomonadati</taxon>
        <taxon>Pseudomonadota</taxon>
        <taxon>Betaproteobacteria</taxon>
        <taxon>Burkholderiales</taxon>
        <taxon>Burkholderiaceae</taxon>
        <taxon>Pandoraea</taxon>
    </lineage>
</organism>
<evidence type="ECO:0000256" key="8">
    <source>
        <dbReference type="SAM" id="MobiDB-lite"/>
    </source>
</evidence>
<dbReference type="GO" id="GO:0047804">
    <property type="term" value="F:cysteine-S-conjugate beta-lyase activity"/>
    <property type="evidence" value="ECO:0007669"/>
    <property type="project" value="InterPro"/>
</dbReference>
<keyword evidence="3 6" id="KW-0663">Pyridoxal phosphate</keyword>
<evidence type="ECO:0000313" key="9">
    <source>
        <dbReference type="EMBL" id="VVE21255.1"/>
    </source>
</evidence>
<dbReference type="InterPro" id="IPR000277">
    <property type="entry name" value="Cys/Met-Metab_PyrdxlP-dep_enz"/>
</dbReference>
<reference evidence="9 10" key="1">
    <citation type="submission" date="2019-08" db="EMBL/GenBank/DDBJ databases">
        <authorList>
            <person name="Peeters C."/>
        </authorList>
    </citation>
    <scope>NUCLEOTIDE SEQUENCE [LARGE SCALE GENOMIC DNA]</scope>
    <source>
        <strain evidence="9 10">LMG 31108</strain>
    </source>
</reference>
<dbReference type="SUPFAM" id="SSF53383">
    <property type="entry name" value="PLP-dependent transferases"/>
    <property type="match status" value="1"/>
</dbReference>
<sequence>MADGMVAGMANTVGQSTKLASSHASHAQPGKPVSPPVYRQSTLTFETVAELDAVKGSAFTYGRHGNPTTRQIERLLCDLEGAHGAMLTPSGLSAITTAISAVVRPGDHILVADSVYGPTREFCDRTLRRWGVDVTYYAPTIGSQIGTLMRSTTRLVVAESPGSLTFEMQDIPALAEAAHWHGALLMIDNTWGTPLHFASFAHGVDISVHSASKYIGGHADLCMGVILAAEPVYGEIRACYRELGLAVGADDAALALRGLRTLAPRLACHQRGAINIAAWLYGRPEVADVLYPALPTAAGHAIWRRDFTGACGLFGVLLRDAYDARTVASMVNRLSLFSLGYSWGGFESLVLPCDPRGTRTATTWAHEGALVRFHIGLENVDDLKADLDRALRTLNDKTTA</sequence>
<gene>
    <name evidence="9" type="ORF">PAN31108_03140</name>
</gene>
<dbReference type="PANTHER" id="PTHR43500">
    <property type="entry name" value="CYSTATHIONINE BETA-LYASE-RELATED"/>
    <property type="match status" value="1"/>
</dbReference>
<dbReference type="GO" id="GO:0019450">
    <property type="term" value="P:L-cysteine catabolic process to pyruvate"/>
    <property type="evidence" value="ECO:0007669"/>
    <property type="project" value="TreeGrafter"/>
</dbReference>
<dbReference type="PIRSF" id="PIRSF001434">
    <property type="entry name" value="CGS"/>
    <property type="match status" value="1"/>
</dbReference>
<evidence type="ECO:0000313" key="10">
    <source>
        <dbReference type="Proteomes" id="UP000406256"/>
    </source>
</evidence>
<keyword evidence="10" id="KW-1185">Reference proteome</keyword>
<evidence type="ECO:0000256" key="4">
    <source>
        <dbReference type="ARBA" id="ARBA00023239"/>
    </source>
</evidence>
<dbReference type="GO" id="GO:0030170">
    <property type="term" value="F:pyridoxal phosphate binding"/>
    <property type="evidence" value="ECO:0007669"/>
    <property type="project" value="InterPro"/>
</dbReference>
<evidence type="ECO:0000256" key="2">
    <source>
        <dbReference type="ARBA" id="ARBA00009077"/>
    </source>
</evidence>
<dbReference type="Proteomes" id="UP000406256">
    <property type="component" value="Unassembled WGS sequence"/>
</dbReference>
<comment type="cofactor">
    <cofactor evidence="1 7">
        <name>pyridoxal 5'-phosphate</name>
        <dbReference type="ChEBI" id="CHEBI:597326"/>
    </cofactor>
</comment>
<dbReference type="InterPro" id="IPR015422">
    <property type="entry name" value="PyrdxlP-dep_Trfase_small"/>
</dbReference>
<dbReference type="Gene3D" id="3.90.1150.10">
    <property type="entry name" value="Aspartate Aminotransferase, domain 1"/>
    <property type="match status" value="1"/>
</dbReference>
<comment type="similarity">
    <text evidence="2 7">Belongs to the trans-sulfuration enzymes family.</text>
</comment>
<dbReference type="FunFam" id="3.40.640.10:FF:000046">
    <property type="entry name" value="Cystathionine gamma-lyase"/>
    <property type="match status" value="1"/>
</dbReference>
<dbReference type="NCBIfam" id="TIGR01324">
    <property type="entry name" value="cysta_beta_ly_B"/>
    <property type="match status" value="1"/>
</dbReference>
<accession>A0A5E4WDX5</accession>
<protein>
    <submittedName>
        <fullName evidence="9">Cystathionine beta-lyase</fullName>
    </submittedName>
</protein>
<evidence type="ECO:0000256" key="3">
    <source>
        <dbReference type="ARBA" id="ARBA00022898"/>
    </source>
</evidence>
<name>A0A5E4WDX5_9BURK</name>
<feature type="region of interest" description="Disordered" evidence="8">
    <location>
        <begin position="17"/>
        <end position="37"/>
    </location>
</feature>
<dbReference type="Pfam" id="PF01053">
    <property type="entry name" value="Cys_Met_Meta_PP"/>
    <property type="match status" value="1"/>
</dbReference>
<feature type="modified residue" description="N6-(pyridoxal phosphate)lysine" evidence="6">
    <location>
        <position position="213"/>
    </location>
</feature>
<evidence type="ECO:0000256" key="1">
    <source>
        <dbReference type="ARBA" id="ARBA00001933"/>
    </source>
</evidence>
<dbReference type="GO" id="GO:0019346">
    <property type="term" value="P:transsulfuration"/>
    <property type="evidence" value="ECO:0007669"/>
    <property type="project" value="InterPro"/>
</dbReference>